<comment type="caution">
    <text evidence="3">The sequence shown here is derived from an EMBL/GenBank/DDBJ whole genome shotgun (WGS) entry which is preliminary data.</text>
</comment>
<keyword evidence="1" id="KW-1133">Transmembrane helix</keyword>
<evidence type="ECO:0000259" key="2">
    <source>
        <dbReference type="Pfam" id="PF01757"/>
    </source>
</evidence>
<organism evidence="3 4">
    <name type="scientific">Serratia surfactantfaciens</name>
    <dbReference type="NCBI Taxonomy" id="2741499"/>
    <lineage>
        <taxon>Bacteria</taxon>
        <taxon>Pseudomonadati</taxon>
        <taxon>Pseudomonadota</taxon>
        <taxon>Gammaproteobacteria</taxon>
        <taxon>Enterobacterales</taxon>
        <taxon>Yersiniaceae</taxon>
        <taxon>Serratia</taxon>
    </lineage>
</organism>
<feature type="transmembrane region" description="Helical" evidence="1">
    <location>
        <begin position="293"/>
        <end position="316"/>
    </location>
</feature>
<keyword evidence="1" id="KW-0812">Transmembrane</keyword>
<dbReference type="EMBL" id="JADUMB010000001">
    <property type="protein sequence ID" value="MBH1919381.1"/>
    <property type="molecule type" value="Genomic_DNA"/>
</dbReference>
<gene>
    <name evidence="3" type="ORF">I5U16_04330</name>
</gene>
<dbReference type="InterPro" id="IPR002656">
    <property type="entry name" value="Acyl_transf_3_dom"/>
</dbReference>
<dbReference type="PANTHER" id="PTHR23028">
    <property type="entry name" value="ACETYLTRANSFERASE"/>
    <property type="match status" value="1"/>
</dbReference>
<feature type="transmembrane region" description="Helical" evidence="1">
    <location>
        <begin position="328"/>
        <end position="346"/>
    </location>
</feature>
<keyword evidence="4" id="KW-1185">Reference proteome</keyword>
<dbReference type="Pfam" id="PF01757">
    <property type="entry name" value="Acyl_transf_3"/>
    <property type="match status" value="1"/>
</dbReference>
<keyword evidence="3" id="KW-0808">Transferase</keyword>
<reference evidence="3 4" key="1">
    <citation type="submission" date="2020-11" db="EMBL/GenBank/DDBJ databases">
        <title>Enhanced detection system for hospital associated transmission using whole genome sequencing surveillance.</title>
        <authorList>
            <person name="Harrison L.H."/>
            <person name="Van Tyne D."/>
            <person name="Marsh J.W."/>
            <person name="Griffith M.P."/>
            <person name="Snyder D.J."/>
            <person name="Cooper V.S."/>
            <person name="Mustapha M."/>
        </authorList>
    </citation>
    <scope>NUCLEOTIDE SEQUENCE [LARGE SCALE GENOMIC DNA]</scope>
    <source>
        <strain evidence="3 4">SER00227</strain>
    </source>
</reference>
<sequence length="366" mass="41869">MKKITYLEGLRGICCFIVIIDHCVSIYKPDIRYTSFSEIGGMLRRLIAWTPLNIVYSGIAPVCIFFILSGFVLSIKFNKTHESSAIFNGVVKRYPRLVLPILASMLMSALLYYVLKHTTGHVIELGFMPAILEAVYFAPFQHVPLHNYALWTISFELYGSFIVFGLLAFFGMHRRRLIFYALVFSFLYAWGSFYCLFVFGMILNDVYIENKFKIHGVLRALMFLIGIVLATSPYERDGVYLYGGVYKYIEYISFGSYRDTYQMLMLTGSMLVFMSILGGSLSEKLLENKLAQFLGRISFPLYVVHVCILNIIAAIAKSYYGDIHMSTFIMLLLVTVSVCLLLSYYFEKYVDLPSIKMANVFAKKIA</sequence>
<feature type="domain" description="Acyltransferase 3" evidence="2">
    <location>
        <begin position="5"/>
        <end position="343"/>
    </location>
</feature>
<keyword evidence="3" id="KW-0012">Acyltransferase</keyword>
<feature type="transmembrane region" description="Helical" evidence="1">
    <location>
        <begin position="122"/>
        <end position="142"/>
    </location>
</feature>
<feature type="transmembrane region" description="Helical" evidence="1">
    <location>
        <begin position="239"/>
        <end position="257"/>
    </location>
</feature>
<feature type="transmembrane region" description="Helical" evidence="1">
    <location>
        <begin position="97"/>
        <end position="115"/>
    </location>
</feature>
<dbReference type="GO" id="GO:0016746">
    <property type="term" value="F:acyltransferase activity"/>
    <property type="evidence" value="ECO:0007669"/>
    <property type="project" value="UniProtKB-KW"/>
</dbReference>
<proteinExistence type="predicted"/>
<evidence type="ECO:0000313" key="3">
    <source>
        <dbReference type="EMBL" id="MBH1919381.1"/>
    </source>
</evidence>
<evidence type="ECO:0000313" key="4">
    <source>
        <dbReference type="Proteomes" id="UP000635335"/>
    </source>
</evidence>
<feature type="transmembrane region" description="Helical" evidence="1">
    <location>
        <begin position="148"/>
        <end position="170"/>
    </location>
</feature>
<evidence type="ECO:0000256" key="1">
    <source>
        <dbReference type="SAM" id="Phobius"/>
    </source>
</evidence>
<dbReference type="InterPro" id="IPR050879">
    <property type="entry name" value="Acyltransferase_3"/>
</dbReference>
<accession>A0ABS0LW89</accession>
<keyword evidence="1" id="KW-0472">Membrane</keyword>
<dbReference type="Proteomes" id="UP000635335">
    <property type="component" value="Unassembled WGS sequence"/>
</dbReference>
<dbReference type="PANTHER" id="PTHR23028:SF134">
    <property type="entry name" value="PUTATIVE (AFU_ORTHOLOGUE AFUA_4G08520)-RELATED"/>
    <property type="match status" value="1"/>
</dbReference>
<name>A0ABS0LW89_9GAMM</name>
<dbReference type="RefSeq" id="WP_063919079.1">
    <property type="nucleotide sequence ID" value="NZ_CP016948.1"/>
</dbReference>
<feature type="transmembrane region" description="Helical" evidence="1">
    <location>
        <begin position="54"/>
        <end position="77"/>
    </location>
</feature>
<protein>
    <submittedName>
        <fullName evidence="3">Acyltransferase</fullName>
    </submittedName>
</protein>
<feature type="transmembrane region" description="Helical" evidence="1">
    <location>
        <begin position="177"/>
        <end position="202"/>
    </location>
</feature>
<feature type="transmembrane region" description="Helical" evidence="1">
    <location>
        <begin position="263"/>
        <end position="281"/>
    </location>
</feature>
<feature type="transmembrane region" description="Helical" evidence="1">
    <location>
        <begin position="214"/>
        <end position="232"/>
    </location>
</feature>